<protein>
    <submittedName>
        <fullName evidence="1">Uncharacterized protein</fullName>
    </submittedName>
</protein>
<proteinExistence type="predicted"/>
<dbReference type="EMBL" id="JBDJPC010000001">
    <property type="protein sequence ID" value="KAL1517146.1"/>
    <property type="molecule type" value="Genomic_DNA"/>
</dbReference>
<evidence type="ECO:0000313" key="1">
    <source>
        <dbReference type="EMBL" id="KAL1517146.1"/>
    </source>
</evidence>
<organism evidence="1 2">
    <name type="scientific">Hypothenemus hampei</name>
    <name type="common">Coffee berry borer</name>
    <dbReference type="NCBI Taxonomy" id="57062"/>
    <lineage>
        <taxon>Eukaryota</taxon>
        <taxon>Metazoa</taxon>
        <taxon>Ecdysozoa</taxon>
        <taxon>Arthropoda</taxon>
        <taxon>Hexapoda</taxon>
        <taxon>Insecta</taxon>
        <taxon>Pterygota</taxon>
        <taxon>Neoptera</taxon>
        <taxon>Endopterygota</taxon>
        <taxon>Coleoptera</taxon>
        <taxon>Polyphaga</taxon>
        <taxon>Cucujiformia</taxon>
        <taxon>Curculionidae</taxon>
        <taxon>Scolytinae</taxon>
        <taxon>Hypothenemus</taxon>
    </lineage>
</organism>
<comment type="caution">
    <text evidence="1">The sequence shown here is derived from an EMBL/GenBank/DDBJ whole genome shotgun (WGS) entry which is preliminary data.</text>
</comment>
<gene>
    <name evidence="1" type="ORF">ABEB36_000951</name>
</gene>
<accession>A0ABD1FD05</accession>
<reference evidence="1 2" key="1">
    <citation type="submission" date="2024-05" db="EMBL/GenBank/DDBJ databases">
        <title>Genetic variation in Jamaican populations of the coffee berry borer (Hypothenemus hampei).</title>
        <authorList>
            <person name="Errbii M."/>
            <person name="Myrie A."/>
        </authorList>
    </citation>
    <scope>NUCLEOTIDE SEQUENCE [LARGE SCALE GENOMIC DNA]</scope>
    <source>
        <strain evidence="1">JA-Hopewell-2020-01-JO</strain>
        <tissue evidence="1">Whole body</tissue>
    </source>
</reference>
<evidence type="ECO:0000313" key="2">
    <source>
        <dbReference type="Proteomes" id="UP001566132"/>
    </source>
</evidence>
<keyword evidence="2" id="KW-1185">Reference proteome</keyword>
<name>A0ABD1FD05_HYPHA</name>
<sequence>MLCFESNAVLKSSVKEQSGAVEACWAHNPEVRGSKPRSAKNSLLTIGFNENAAGNMFNSKTLLGAESVHSFMYKQVVNATEIRRRPTAEDADVLPEESMSQPDLYLIINGIP</sequence>
<dbReference type="AlphaFoldDB" id="A0ABD1FD05"/>
<dbReference type="Proteomes" id="UP001566132">
    <property type="component" value="Unassembled WGS sequence"/>
</dbReference>